<dbReference type="PANTHER" id="PTHR23113:SF363">
    <property type="entry name" value="PROTEIN SON OF SEVENLESS"/>
    <property type="match status" value="1"/>
</dbReference>
<dbReference type="InterPro" id="IPR001895">
    <property type="entry name" value="RASGEF_cat_dom"/>
</dbReference>
<evidence type="ECO:0000256" key="3">
    <source>
        <dbReference type="SAM" id="MobiDB-lite"/>
    </source>
</evidence>
<feature type="region of interest" description="Disordered" evidence="3">
    <location>
        <begin position="851"/>
        <end position="886"/>
    </location>
</feature>
<dbReference type="SMART" id="SM00147">
    <property type="entry name" value="RasGEF"/>
    <property type="match status" value="1"/>
</dbReference>
<evidence type="ECO:0000259" key="5">
    <source>
        <dbReference type="PROSITE" id="PS50212"/>
    </source>
</evidence>
<feature type="region of interest" description="Disordered" evidence="3">
    <location>
        <begin position="1032"/>
        <end position="1051"/>
    </location>
</feature>
<feature type="compositionally biased region" description="Acidic residues" evidence="3">
    <location>
        <begin position="1402"/>
        <end position="1425"/>
    </location>
</feature>
<feature type="region of interest" description="Disordered" evidence="3">
    <location>
        <begin position="190"/>
        <end position="243"/>
    </location>
</feature>
<feature type="compositionally biased region" description="Polar residues" evidence="3">
    <location>
        <begin position="741"/>
        <end position="751"/>
    </location>
</feature>
<feature type="domain" description="Ras-GEF" evidence="4">
    <location>
        <begin position="1553"/>
        <end position="1802"/>
    </location>
</feature>
<dbReference type="GO" id="GO:0005886">
    <property type="term" value="C:plasma membrane"/>
    <property type="evidence" value="ECO:0007669"/>
    <property type="project" value="TreeGrafter"/>
</dbReference>
<feature type="compositionally biased region" description="Basic and acidic residues" evidence="3">
    <location>
        <begin position="91"/>
        <end position="101"/>
    </location>
</feature>
<feature type="compositionally biased region" description="Basic and acidic residues" evidence="3">
    <location>
        <begin position="36"/>
        <end position="46"/>
    </location>
</feature>
<keyword evidence="1 2" id="KW-0344">Guanine-nucleotide releasing factor</keyword>
<dbReference type="Proteomes" id="UP001303760">
    <property type="component" value="Unassembled WGS sequence"/>
</dbReference>
<feature type="compositionally biased region" description="Basic and acidic residues" evidence="3">
    <location>
        <begin position="108"/>
        <end position="117"/>
    </location>
</feature>
<feature type="region of interest" description="Disordered" evidence="3">
    <location>
        <begin position="1"/>
        <end position="127"/>
    </location>
</feature>
<dbReference type="Pfam" id="PF00618">
    <property type="entry name" value="RasGEF_N"/>
    <property type="match status" value="1"/>
</dbReference>
<feature type="region of interest" description="Disordered" evidence="3">
    <location>
        <begin position="1481"/>
        <end position="1536"/>
    </location>
</feature>
<dbReference type="InterPro" id="IPR036964">
    <property type="entry name" value="RASGEF_cat_dom_sf"/>
</dbReference>
<name>A0AAN7C9W6_9PEZI</name>
<dbReference type="InterPro" id="IPR023578">
    <property type="entry name" value="Ras_GEF_dom_sf"/>
</dbReference>
<feature type="compositionally biased region" description="Polar residues" evidence="3">
    <location>
        <begin position="786"/>
        <end position="800"/>
    </location>
</feature>
<dbReference type="EMBL" id="MU860128">
    <property type="protein sequence ID" value="KAK4237672.1"/>
    <property type="molecule type" value="Genomic_DNA"/>
</dbReference>
<evidence type="ECO:0000256" key="1">
    <source>
        <dbReference type="ARBA" id="ARBA00022658"/>
    </source>
</evidence>
<feature type="region of interest" description="Disordered" evidence="3">
    <location>
        <begin position="1324"/>
        <end position="1425"/>
    </location>
</feature>
<dbReference type="InterPro" id="IPR008937">
    <property type="entry name" value="Ras-like_GEF"/>
</dbReference>
<dbReference type="CDD" id="cd06224">
    <property type="entry name" value="REM"/>
    <property type="match status" value="1"/>
</dbReference>
<feature type="region of interest" description="Disordered" evidence="3">
    <location>
        <begin position="783"/>
        <end position="833"/>
    </location>
</feature>
<feature type="region of interest" description="Disordered" evidence="3">
    <location>
        <begin position="735"/>
        <end position="759"/>
    </location>
</feature>
<dbReference type="Gene3D" id="1.20.870.10">
    <property type="entry name" value="Son of sevenless (SoS) protein Chain: S domain 1"/>
    <property type="match status" value="1"/>
</dbReference>
<dbReference type="PROSITE" id="PS50212">
    <property type="entry name" value="RASGEF_NTER"/>
    <property type="match status" value="1"/>
</dbReference>
<dbReference type="SMART" id="SM00229">
    <property type="entry name" value="RasGEFN"/>
    <property type="match status" value="1"/>
</dbReference>
<feature type="compositionally biased region" description="Basic and acidic residues" evidence="3">
    <location>
        <begin position="1390"/>
        <end position="1400"/>
    </location>
</feature>
<feature type="compositionally biased region" description="Polar residues" evidence="3">
    <location>
        <begin position="1"/>
        <end position="20"/>
    </location>
</feature>
<feature type="region of interest" description="Disordered" evidence="3">
    <location>
        <begin position="680"/>
        <end position="702"/>
    </location>
</feature>
<sequence>MDRNSSPPRAATGSTTSLIQQPLPLTASPPRVSASRSDRLLRDVRILRPPPKPRKDRDRPKAGRAAPSPRLGGAKLWASKNPQTKPLVPATERKSHEETLAGRRARKGSQDEGKWDLTPDGGSAGREGRQFAVANVGNNGRIYLRPTVRPAHQRYPQPHFVFPMTPPSTAGLEALTSDERVGQDAGAQLQLPPREWTPSHPPSSSPSLGRGGSSEKQIKIRQRHRRAMSDSTVPDTSVARESEPGGFKVVITKPGEVERPRTVDKMDTSRPPFLEVAIPSWRIGTPRFSVRGTPFFRGSSYAPTEDIRSSSVSFLRLTPLEGTSSNSRRPSFFFRRSALLSPSAGSDRLSPQTPRLPPQLRATYMSTHLVIEPSMFDALTFKPACDDRAIVRYSASGSVTAATPPRLVAEITSPSFLDYELLSDFFLTYRSFLEPQDLLRMLFARLKWALRRDDQIGLVVRVRTFVALRHWILNYFLDDFLVDYSLRVTFCALLNELVKELSQELQTRKSPLKILGELMKCWRRVCAQFWDGPMFDASIGPDVPVAPGGIAGHRDPNLDPTYWLSTDSTPPRLDDLFVPASPPGRASFYVGVASPGNIDAIVAGDRPATPENAGDNDELERNGAISPTSITTVDAVSCSFPTKSTRPTQSGSKYPAAHPVDLRSVHNTDSVATTPRSLVGKRIRSQGAHKRNGSLSDSLREHPTATERGLADILLALPYAGSLVRGNLLPPSEALAEVHPPSNNGRQTTLFQPAPSELTKETTVASAMSGQGMKRLLGSVRRALSTRGQSVPTTQETLINMSPIGPKGATTNRLPGTAIVPQAQGRRNGGRPSVRIDLLGAEVAEDFKKAVREDSQARGEQSGHIPPAPDPQPSEAPTETSPFDFSNDYVVTRPTSDMGITAGSKSIVIVDDTSLPENYPVMTGALPAVNSSVEMFAEVFVPNGADPTPPNTPPGRPMGTPRRSSYILGQHVLRRSLSADPLPPFIPDLETLGPSVRASEDGARPSLEFPIQDPKQRTLSGVRGHIRQSWTRSYASNRSERHTRRASFTSGTFHQPTVRSFDATTVSGQSVDDSSAVLVPQPLRVLRRRPGGDLRAVAHVGELDPAGLRRSRSDASLITYSDSIRSSYLRSAAADSVGYVNVVASDCSPSHAHAETFSLGAIAEQNPKRHLSLFSTHSSKPIMRPSFEAEAQKLAQIPDDLDDDGGVESALLKLEGKYHKKIGAKLSMDLRIRHPQFHISSEPEAEGAEEHAATKEEKKEHRNVELGDEPHPPPSSTAPSTITAKDDLLDVTGPSGRRHNGVQSFLSDDSRASYSSIPLLERGLTDDGRSRRTDTREWTDRSILQGPEEDPATPDDRSVHNSQHPSYDFVEKTKSMEGARPGDAAQAAEPPRDSLEHSFLDVESDIESDLSSELSAEELIQDAEGVDPSSIGVAISTLPAHPLAENPPPSASPPSPPITLVQALQMSPEAASIPTLQDHQLWEKPLPPTPDTTPTSTGAPLDQYPLPSPSDPTGTKEALRNAPKPEVLDSISESSKQPNNNYSVHLPFILAFDSEILAQQFTLVEKDALNEIDWKELIDMRWKNAEQNGVNVRSWVSFLRDTEARGVEVVIARFNIMVKWAISEVVLTRNIEERARCVIKLIHIAAHCRRYRNFATMSQITIALTSNEVSRLSKTWQMVPASDKRTLSELEALMSPTRNFYNLRAEMEGGGVSGAEMGCIPFVGIYTHDLLFNAQKPSEIASSPTTAPLVNFERCRTAAGVVKTLLRLLEASTLYTFQPIEGVTERCLWVGALEDDEIRRLSDGLE</sequence>
<feature type="compositionally biased region" description="Basic residues" evidence="3">
    <location>
        <begin position="680"/>
        <end position="692"/>
    </location>
</feature>
<gene>
    <name evidence="6" type="ORF">C8A03DRAFT_34374</name>
</gene>
<feature type="compositionally biased region" description="Pro residues" evidence="3">
    <location>
        <begin position="1445"/>
        <end position="1457"/>
    </location>
</feature>
<feature type="domain" description="N-terminal Ras-GEF" evidence="5">
    <location>
        <begin position="395"/>
        <end position="523"/>
    </location>
</feature>
<organism evidence="6 7">
    <name type="scientific">Achaetomium macrosporum</name>
    <dbReference type="NCBI Taxonomy" id="79813"/>
    <lineage>
        <taxon>Eukaryota</taxon>
        <taxon>Fungi</taxon>
        <taxon>Dikarya</taxon>
        <taxon>Ascomycota</taxon>
        <taxon>Pezizomycotina</taxon>
        <taxon>Sordariomycetes</taxon>
        <taxon>Sordariomycetidae</taxon>
        <taxon>Sordariales</taxon>
        <taxon>Chaetomiaceae</taxon>
        <taxon>Achaetomium</taxon>
    </lineage>
</organism>
<protein>
    <submittedName>
        <fullName evidence="6">Guanine nucleotide exchange factor LTE1</fullName>
    </submittedName>
</protein>
<feature type="region of interest" description="Disordered" evidence="3">
    <location>
        <begin position="1440"/>
        <end position="1459"/>
    </location>
</feature>
<feature type="compositionally biased region" description="Basic and acidic residues" evidence="3">
    <location>
        <begin position="1248"/>
        <end position="1271"/>
    </location>
</feature>
<evidence type="ECO:0000313" key="7">
    <source>
        <dbReference type="Proteomes" id="UP001303760"/>
    </source>
</evidence>
<dbReference type="GO" id="GO:0007265">
    <property type="term" value="P:Ras protein signal transduction"/>
    <property type="evidence" value="ECO:0007669"/>
    <property type="project" value="TreeGrafter"/>
</dbReference>
<dbReference type="PANTHER" id="PTHR23113">
    <property type="entry name" value="GUANINE NUCLEOTIDE EXCHANGE FACTOR"/>
    <property type="match status" value="1"/>
</dbReference>
<evidence type="ECO:0000259" key="4">
    <source>
        <dbReference type="PROSITE" id="PS50009"/>
    </source>
</evidence>
<comment type="caution">
    <text evidence="6">The sequence shown here is derived from an EMBL/GenBank/DDBJ whole genome shotgun (WGS) entry which is preliminary data.</text>
</comment>
<proteinExistence type="predicted"/>
<accession>A0AAN7C9W6</accession>
<dbReference type="Gene3D" id="1.10.840.10">
    <property type="entry name" value="Ras guanine-nucleotide exchange factors catalytic domain"/>
    <property type="match status" value="1"/>
</dbReference>
<feature type="compositionally biased region" description="Basic and acidic residues" evidence="3">
    <location>
        <begin position="1324"/>
        <end position="1340"/>
    </location>
</feature>
<dbReference type="InterPro" id="IPR000651">
    <property type="entry name" value="Ras-like_Gua-exchang_fac_N"/>
</dbReference>
<keyword evidence="7" id="KW-1185">Reference proteome</keyword>
<evidence type="ECO:0000313" key="6">
    <source>
        <dbReference type="EMBL" id="KAK4237672.1"/>
    </source>
</evidence>
<reference evidence="6" key="2">
    <citation type="submission" date="2023-05" db="EMBL/GenBank/DDBJ databases">
        <authorList>
            <consortium name="Lawrence Berkeley National Laboratory"/>
            <person name="Steindorff A."/>
            <person name="Hensen N."/>
            <person name="Bonometti L."/>
            <person name="Westerberg I."/>
            <person name="Brannstrom I.O."/>
            <person name="Guillou S."/>
            <person name="Cros-Aarteil S."/>
            <person name="Calhoun S."/>
            <person name="Haridas S."/>
            <person name="Kuo A."/>
            <person name="Mondo S."/>
            <person name="Pangilinan J."/>
            <person name="Riley R."/>
            <person name="Labutti K."/>
            <person name="Andreopoulos B."/>
            <person name="Lipzen A."/>
            <person name="Chen C."/>
            <person name="Yanf M."/>
            <person name="Daum C."/>
            <person name="Ng V."/>
            <person name="Clum A."/>
            <person name="Ohm R."/>
            <person name="Martin F."/>
            <person name="Silar P."/>
            <person name="Natvig D."/>
            <person name="Lalanne C."/>
            <person name="Gautier V."/>
            <person name="Ament-Velasquez S.L."/>
            <person name="Kruys A."/>
            <person name="Hutchinson M.I."/>
            <person name="Powell A.J."/>
            <person name="Barry K."/>
            <person name="Miller A.N."/>
            <person name="Grigoriev I.V."/>
            <person name="Debuchy R."/>
            <person name="Gladieux P."/>
            <person name="Thoren M.H."/>
            <person name="Johannesson H."/>
        </authorList>
    </citation>
    <scope>NUCLEOTIDE SEQUENCE</scope>
    <source>
        <strain evidence="6">CBS 532.94</strain>
    </source>
</reference>
<reference evidence="6" key="1">
    <citation type="journal article" date="2023" name="Mol. Phylogenet. Evol.">
        <title>Genome-scale phylogeny and comparative genomics of the fungal order Sordariales.</title>
        <authorList>
            <person name="Hensen N."/>
            <person name="Bonometti L."/>
            <person name="Westerberg I."/>
            <person name="Brannstrom I.O."/>
            <person name="Guillou S."/>
            <person name="Cros-Aarteil S."/>
            <person name="Calhoun S."/>
            <person name="Haridas S."/>
            <person name="Kuo A."/>
            <person name="Mondo S."/>
            <person name="Pangilinan J."/>
            <person name="Riley R."/>
            <person name="LaButti K."/>
            <person name="Andreopoulos B."/>
            <person name="Lipzen A."/>
            <person name="Chen C."/>
            <person name="Yan M."/>
            <person name="Daum C."/>
            <person name="Ng V."/>
            <person name="Clum A."/>
            <person name="Steindorff A."/>
            <person name="Ohm R.A."/>
            <person name="Martin F."/>
            <person name="Silar P."/>
            <person name="Natvig D.O."/>
            <person name="Lalanne C."/>
            <person name="Gautier V."/>
            <person name="Ament-Velasquez S.L."/>
            <person name="Kruys A."/>
            <person name="Hutchinson M.I."/>
            <person name="Powell A.J."/>
            <person name="Barry K."/>
            <person name="Miller A.N."/>
            <person name="Grigoriev I.V."/>
            <person name="Debuchy R."/>
            <person name="Gladieux P."/>
            <person name="Hiltunen Thoren M."/>
            <person name="Johannesson H."/>
        </authorList>
    </citation>
    <scope>NUCLEOTIDE SEQUENCE</scope>
    <source>
        <strain evidence="6">CBS 532.94</strain>
    </source>
</reference>
<feature type="region of interest" description="Disordered" evidence="3">
    <location>
        <begin position="1238"/>
        <end position="1307"/>
    </location>
</feature>
<dbReference type="SUPFAM" id="SSF48366">
    <property type="entry name" value="Ras GEF"/>
    <property type="match status" value="1"/>
</dbReference>
<evidence type="ECO:0000256" key="2">
    <source>
        <dbReference type="PROSITE-ProRule" id="PRU00168"/>
    </source>
</evidence>
<dbReference type="PROSITE" id="PS50009">
    <property type="entry name" value="RASGEF_CAT"/>
    <property type="match status" value="1"/>
</dbReference>
<dbReference type="Pfam" id="PF00617">
    <property type="entry name" value="RasGEF"/>
    <property type="match status" value="1"/>
</dbReference>
<dbReference type="GO" id="GO:0005085">
    <property type="term" value="F:guanyl-nucleotide exchange factor activity"/>
    <property type="evidence" value="ECO:0007669"/>
    <property type="project" value="UniProtKB-KW"/>
</dbReference>